<feature type="signal peptide" evidence="2">
    <location>
        <begin position="1"/>
        <end position="29"/>
    </location>
</feature>
<name>A0ABT0JWS7_9ACTN</name>
<evidence type="ECO:0008006" key="5">
    <source>
        <dbReference type="Google" id="ProtNLM"/>
    </source>
</evidence>
<protein>
    <recommendedName>
        <fullName evidence="5">Gram-positive cocci surface proteins LPxTG domain-containing protein</fullName>
    </recommendedName>
</protein>
<feature type="compositionally biased region" description="Basic and acidic residues" evidence="1">
    <location>
        <begin position="105"/>
        <end position="114"/>
    </location>
</feature>
<feature type="compositionally biased region" description="Basic and acidic residues" evidence="1">
    <location>
        <begin position="29"/>
        <end position="97"/>
    </location>
</feature>
<reference evidence="3 4" key="1">
    <citation type="submission" date="2022-04" db="EMBL/GenBank/DDBJ databases">
        <title>Genome diversity in the genus Frankia.</title>
        <authorList>
            <person name="Carlos-Shanley C."/>
            <person name="Hahn D."/>
        </authorList>
    </citation>
    <scope>NUCLEOTIDE SEQUENCE [LARGE SCALE GENOMIC DNA]</scope>
    <source>
        <strain evidence="3 4">Ag45/Mut15</strain>
    </source>
</reference>
<feature type="chain" id="PRO_5045566376" description="Gram-positive cocci surface proteins LPxTG domain-containing protein" evidence="2">
    <location>
        <begin position="30"/>
        <end position="180"/>
    </location>
</feature>
<organism evidence="3 4">
    <name type="scientific">Frankia umida</name>
    <dbReference type="NCBI Taxonomy" id="573489"/>
    <lineage>
        <taxon>Bacteria</taxon>
        <taxon>Bacillati</taxon>
        <taxon>Actinomycetota</taxon>
        <taxon>Actinomycetes</taxon>
        <taxon>Frankiales</taxon>
        <taxon>Frankiaceae</taxon>
        <taxon>Frankia</taxon>
    </lineage>
</organism>
<gene>
    <name evidence="3" type="ORF">MXD59_09475</name>
</gene>
<feature type="region of interest" description="Disordered" evidence="1">
    <location>
        <begin position="29"/>
        <end position="115"/>
    </location>
</feature>
<evidence type="ECO:0000256" key="1">
    <source>
        <dbReference type="SAM" id="MobiDB-lite"/>
    </source>
</evidence>
<evidence type="ECO:0000313" key="3">
    <source>
        <dbReference type="EMBL" id="MCK9876002.1"/>
    </source>
</evidence>
<keyword evidence="4" id="KW-1185">Reference proteome</keyword>
<dbReference type="EMBL" id="JALKFT010000007">
    <property type="protein sequence ID" value="MCK9876002.1"/>
    <property type="molecule type" value="Genomic_DNA"/>
</dbReference>
<sequence length="180" mass="18085">MGRRAAALAISGIATATFTVAVGTSAAHAFDDKKPVCGNDKDQKDDWDIFGDKDKDGDKDGDKDAPEKKAEADELNKGDEGKGLDEDKVKDGDKDGDKDEDWFNWDDKDKDKDCPAGVGVGVVGVGVGVGGVAGGGGVPAGGGGMADRGASSPLLPVAGATIGALLIGAGVARRRTQGAS</sequence>
<accession>A0ABT0JWS7</accession>
<keyword evidence="2" id="KW-0732">Signal</keyword>
<proteinExistence type="predicted"/>
<evidence type="ECO:0000256" key="2">
    <source>
        <dbReference type="SAM" id="SignalP"/>
    </source>
</evidence>
<dbReference type="RefSeq" id="WP_248824365.1">
    <property type="nucleotide sequence ID" value="NZ_JALKFT010000007.1"/>
</dbReference>
<dbReference type="Proteomes" id="UP001201873">
    <property type="component" value="Unassembled WGS sequence"/>
</dbReference>
<evidence type="ECO:0000313" key="4">
    <source>
        <dbReference type="Proteomes" id="UP001201873"/>
    </source>
</evidence>
<comment type="caution">
    <text evidence="3">The sequence shown here is derived from an EMBL/GenBank/DDBJ whole genome shotgun (WGS) entry which is preliminary data.</text>
</comment>